<evidence type="ECO:0000313" key="3">
    <source>
        <dbReference type="Proteomes" id="UP000518605"/>
    </source>
</evidence>
<dbReference type="EMBL" id="JACHXW010000002">
    <property type="protein sequence ID" value="MBB3150990.1"/>
    <property type="molecule type" value="Genomic_DNA"/>
</dbReference>
<evidence type="ECO:0000259" key="1">
    <source>
        <dbReference type="Pfam" id="PF03551"/>
    </source>
</evidence>
<dbReference type="InterPro" id="IPR036390">
    <property type="entry name" value="WH_DNA-bd_sf"/>
</dbReference>
<dbReference type="InterPro" id="IPR036388">
    <property type="entry name" value="WH-like_DNA-bd_sf"/>
</dbReference>
<reference evidence="2 3" key="1">
    <citation type="submission" date="2020-08" db="EMBL/GenBank/DDBJ databases">
        <title>Genomic Encyclopedia of Type Strains, Phase III (KMG-III): the genomes of soil and plant-associated and newly described type strains.</title>
        <authorList>
            <person name="Whitman W."/>
        </authorList>
    </citation>
    <scope>NUCLEOTIDE SEQUENCE [LARGE SCALE GENOMIC DNA]</scope>
    <source>
        <strain evidence="2 3">CECT 8234</strain>
    </source>
</reference>
<feature type="domain" description="Transcription regulator PadR N-terminal" evidence="1">
    <location>
        <begin position="38"/>
        <end position="105"/>
    </location>
</feature>
<dbReference type="SUPFAM" id="SSF46785">
    <property type="entry name" value="Winged helix' DNA-binding domain"/>
    <property type="match status" value="1"/>
</dbReference>
<dbReference type="Pfam" id="PF03551">
    <property type="entry name" value="PadR"/>
    <property type="match status" value="1"/>
</dbReference>
<evidence type="ECO:0000313" key="2">
    <source>
        <dbReference type="EMBL" id="MBB3150990.1"/>
    </source>
</evidence>
<name>A0A7W5C568_9BACL</name>
<dbReference type="RefSeq" id="WP_183559457.1">
    <property type="nucleotide sequence ID" value="NZ_CBCSLB010000009.1"/>
</dbReference>
<keyword evidence="3" id="KW-1185">Reference proteome</keyword>
<organism evidence="2 3">
    <name type="scientific">Paenibacillus endophyticus</name>
    <dbReference type="NCBI Taxonomy" id="1294268"/>
    <lineage>
        <taxon>Bacteria</taxon>
        <taxon>Bacillati</taxon>
        <taxon>Bacillota</taxon>
        <taxon>Bacilli</taxon>
        <taxon>Bacillales</taxon>
        <taxon>Paenibacillaceae</taxon>
        <taxon>Paenibacillus</taxon>
    </lineage>
</organism>
<dbReference type="PANTHER" id="PTHR43252">
    <property type="entry name" value="TRANSCRIPTIONAL REGULATOR YQJI"/>
    <property type="match status" value="1"/>
</dbReference>
<sequence>MTDEWQQEERLFLHHGHGREANGSGRRFFSRGGVKYALLELLEQESMHGYQMMKALEEQSGGTYKPSAGSIYPTLQMLRDQGLVESSKQDGKKIFEITDSGRDYLLEEKENGIPSPDRREHMFLDEEGVPCEQRKPNRRLTPAGKELLHLLKAAERAVVSDSRKAAQLRTVLDHLRVSLRQIAVDTEGNSVEGDGS</sequence>
<gene>
    <name evidence="2" type="ORF">FHS16_001024</name>
</gene>
<proteinExistence type="predicted"/>
<dbReference type="Gene3D" id="1.10.10.10">
    <property type="entry name" value="Winged helix-like DNA-binding domain superfamily/Winged helix DNA-binding domain"/>
    <property type="match status" value="1"/>
</dbReference>
<dbReference type="AlphaFoldDB" id="A0A7W5C568"/>
<accession>A0A7W5C568</accession>
<protein>
    <submittedName>
        <fullName evidence="2">DNA-binding PadR family transcriptional regulator</fullName>
    </submittedName>
</protein>
<keyword evidence="2" id="KW-0238">DNA-binding</keyword>
<dbReference type="Proteomes" id="UP000518605">
    <property type="component" value="Unassembled WGS sequence"/>
</dbReference>
<dbReference type="PANTHER" id="PTHR43252:SF2">
    <property type="entry name" value="TRANSCRIPTION REGULATOR, PADR-LIKE FAMILY"/>
    <property type="match status" value="1"/>
</dbReference>
<dbReference type="InterPro" id="IPR005149">
    <property type="entry name" value="Tscrpt_reg_PadR_N"/>
</dbReference>
<dbReference type="GO" id="GO:0003677">
    <property type="term" value="F:DNA binding"/>
    <property type="evidence" value="ECO:0007669"/>
    <property type="project" value="UniProtKB-KW"/>
</dbReference>
<comment type="caution">
    <text evidence="2">The sequence shown here is derived from an EMBL/GenBank/DDBJ whole genome shotgun (WGS) entry which is preliminary data.</text>
</comment>